<accession>A0A813I4R4</accession>
<name>A0A813I4R4_POLGL</name>
<feature type="region of interest" description="Disordered" evidence="1">
    <location>
        <begin position="290"/>
        <end position="323"/>
    </location>
</feature>
<evidence type="ECO:0000313" key="3">
    <source>
        <dbReference type="Proteomes" id="UP000626109"/>
    </source>
</evidence>
<reference evidence="2" key="1">
    <citation type="submission" date="2021-02" db="EMBL/GenBank/DDBJ databases">
        <authorList>
            <person name="Dougan E. K."/>
            <person name="Rhodes N."/>
            <person name="Thang M."/>
            <person name="Chan C."/>
        </authorList>
    </citation>
    <scope>NUCLEOTIDE SEQUENCE</scope>
</reference>
<organism evidence="2 3">
    <name type="scientific">Polarella glacialis</name>
    <name type="common">Dinoflagellate</name>
    <dbReference type="NCBI Taxonomy" id="89957"/>
    <lineage>
        <taxon>Eukaryota</taxon>
        <taxon>Sar</taxon>
        <taxon>Alveolata</taxon>
        <taxon>Dinophyceae</taxon>
        <taxon>Suessiales</taxon>
        <taxon>Suessiaceae</taxon>
        <taxon>Polarella</taxon>
    </lineage>
</organism>
<evidence type="ECO:0000256" key="1">
    <source>
        <dbReference type="SAM" id="MobiDB-lite"/>
    </source>
</evidence>
<gene>
    <name evidence="2" type="ORF">PGLA2088_LOCUS3981</name>
</gene>
<dbReference type="Proteomes" id="UP000626109">
    <property type="component" value="Unassembled WGS sequence"/>
</dbReference>
<dbReference type="EMBL" id="CAJNNW010003593">
    <property type="protein sequence ID" value="CAE8645528.1"/>
    <property type="molecule type" value="Genomic_DNA"/>
</dbReference>
<proteinExistence type="predicted"/>
<evidence type="ECO:0000313" key="2">
    <source>
        <dbReference type="EMBL" id="CAE8645528.1"/>
    </source>
</evidence>
<comment type="caution">
    <text evidence="2">The sequence shown here is derived from an EMBL/GenBank/DDBJ whole genome shotgun (WGS) entry which is preliminary data.</text>
</comment>
<protein>
    <submittedName>
        <fullName evidence="2">Uncharacterized protein</fullName>
    </submittedName>
</protein>
<dbReference type="AlphaFoldDB" id="A0A813I4R4"/>
<sequence length="323" mass="37124">MPMQTARDLFMQLMYLVRCKEEMDIGSEEMARAADALWREQGLDDTNTLFGLQPEDFAGVSDVGCPHHEHYGLTCLLLVQLVLLSDRELSRMRACLLMHGERACVWLVHCLAKRGEVDGCSVMEFNQMLFRRRWPIRWGLQEALAYLRTQRLKGPPYDKDYRFHDSFYLVTHIAFAVSAYFAIKTNPRDIPWLFNYNRRACLYWVKLAGRRQAGRPADLLVDIVTVQSLRDRNFEYDRKGNAQWAQFMNRLLPRSNLRTLETKIVYEKLPKLRGSSKPLALAAVPELRGGTLNATDAPEGPLEAELSDDSVDQTGAESECEQD</sequence>